<dbReference type="InterPro" id="IPR035979">
    <property type="entry name" value="RBD_domain_sf"/>
</dbReference>
<dbReference type="OrthoDB" id="2441396at2759"/>
<evidence type="ECO:0008006" key="4">
    <source>
        <dbReference type="Google" id="ProtNLM"/>
    </source>
</evidence>
<dbReference type="SUPFAM" id="SSF54928">
    <property type="entry name" value="RNA-binding domain, RBD"/>
    <property type="match status" value="1"/>
</dbReference>
<dbReference type="Proteomes" id="UP000807716">
    <property type="component" value="Unassembled WGS sequence"/>
</dbReference>
<keyword evidence="3" id="KW-1185">Reference proteome</keyword>
<feature type="compositionally biased region" description="Low complexity" evidence="1">
    <location>
        <begin position="8"/>
        <end position="25"/>
    </location>
</feature>
<name>A0A9P6QHY2_9FUNG</name>
<protein>
    <recommendedName>
        <fullName evidence="4">RRM domain-containing protein</fullName>
    </recommendedName>
</protein>
<dbReference type="GO" id="GO:0003676">
    <property type="term" value="F:nucleic acid binding"/>
    <property type="evidence" value="ECO:0007669"/>
    <property type="project" value="InterPro"/>
</dbReference>
<dbReference type="AlphaFoldDB" id="A0A9P6QHY2"/>
<organism evidence="2 3">
    <name type="scientific">Actinomortierella ambigua</name>
    <dbReference type="NCBI Taxonomy" id="1343610"/>
    <lineage>
        <taxon>Eukaryota</taxon>
        <taxon>Fungi</taxon>
        <taxon>Fungi incertae sedis</taxon>
        <taxon>Mucoromycota</taxon>
        <taxon>Mortierellomycotina</taxon>
        <taxon>Mortierellomycetes</taxon>
        <taxon>Mortierellales</taxon>
        <taxon>Mortierellaceae</taxon>
        <taxon>Actinomortierella</taxon>
    </lineage>
</organism>
<accession>A0A9P6QHY2</accession>
<dbReference type="EMBL" id="JAAAJB010000034">
    <property type="protein sequence ID" value="KAG0269073.1"/>
    <property type="molecule type" value="Genomic_DNA"/>
</dbReference>
<reference evidence="2" key="1">
    <citation type="journal article" date="2020" name="Fungal Divers.">
        <title>Resolving the Mortierellaceae phylogeny through synthesis of multi-gene phylogenetics and phylogenomics.</title>
        <authorList>
            <person name="Vandepol N."/>
            <person name="Liber J."/>
            <person name="Desiro A."/>
            <person name="Na H."/>
            <person name="Kennedy M."/>
            <person name="Barry K."/>
            <person name="Grigoriev I.V."/>
            <person name="Miller A.N."/>
            <person name="O'Donnell K."/>
            <person name="Stajich J.E."/>
            <person name="Bonito G."/>
        </authorList>
    </citation>
    <scope>NUCLEOTIDE SEQUENCE</scope>
    <source>
        <strain evidence="2">BC1065</strain>
    </source>
</reference>
<evidence type="ECO:0000313" key="2">
    <source>
        <dbReference type="EMBL" id="KAG0269073.1"/>
    </source>
</evidence>
<comment type="caution">
    <text evidence="2">The sequence shown here is derived from an EMBL/GenBank/DDBJ whole genome shotgun (WGS) entry which is preliminary data.</text>
</comment>
<feature type="region of interest" description="Disordered" evidence="1">
    <location>
        <begin position="1"/>
        <end position="92"/>
    </location>
</feature>
<evidence type="ECO:0000256" key="1">
    <source>
        <dbReference type="SAM" id="MobiDB-lite"/>
    </source>
</evidence>
<gene>
    <name evidence="2" type="ORF">DFQ27_004832</name>
</gene>
<sequence>MNRILIRQVSVSSSQLSESSPSPLSHYPSPDKHDNRLIQARFDTAERNGFRRKGDRNPGGRTHDNSKEWSRKGRATNSSNSNNANNRTQPKMFFPASPNPELHPTLYRVFFRSLDNIRTLEEAQVFIGHIKATYGPLLQYQFSRCPETKRYLGYGFMTFQDKSAMENLLRDGYLKVLQKDFEFKRCGMVDKPVLRFNPSGFSGFRTTIM</sequence>
<feature type="compositionally biased region" description="Basic and acidic residues" evidence="1">
    <location>
        <begin position="55"/>
        <end position="71"/>
    </location>
</feature>
<evidence type="ECO:0000313" key="3">
    <source>
        <dbReference type="Proteomes" id="UP000807716"/>
    </source>
</evidence>
<feature type="compositionally biased region" description="Low complexity" evidence="1">
    <location>
        <begin position="75"/>
        <end position="88"/>
    </location>
</feature>
<proteinExistence type="predicted"/>